<accession>A0A839QSR7</accession>
<dbReference type="Gene3D" id="2.40.30.110">
    <property type="entry name" value="Aminomethyltransferase beta-barrel domains"/>
    <property type="match status" value="1"/>
</dbReference>
<comment type="function">
    <text evidence="7">The glycine cleavage system catalyzes the degradation of glycine.</text>
</comment>
<dbReference type="PANTHER" id="PTHR43757:SF2">
    <property type="entry name" value="AMINOMETHYLTRANSFERASE, MITOCHONDRIAL"/>
    <property type="match status" value="1"/>
</dbReference>
<dbReference type="FunFam" id="3.30.70.1400:FF:000001">
    <property type="entry name" value="Aminomethyltransferase"/>
    <property type="match status" value="1"/>
</dbReference>
<evidence type="ECO:0000256" key="2">
    <source>
        <dbReference type="ARBA" id="ARBA00012616"/>
    </source>
</evidence>
<dbReference type="EMBL" id="JACHWP010000001">
    <property type="protein sequence ID" value="MBB3022698.1"/>
    <property type="molecule type" value="Genomic_DNA"/>
</dbReference>
<dbReference type="PANTHER" id="PTHR43757">
    <property type="entry name" value="AMINOMETHYLTRANSFERASE"/>
    <property type="match status" value="1"/>
</dbReference>
<feature type="binding site" evidence="8">
    <location>
        <position position="208"/>
    </location>
    <ligand>
        <name>substrate</name>
    </ligand>
</feature>
<dbReference type="GO" id="GO:0008483">
    <property type="term" value="F:transaminase activity"/>
    <property type="evidence" value="ECO:0007669"/>
    <property type="project" value="UniProtKB-KW"/>
</dbReference>
<dbReference type="Gene3D" id="3.30.70.1400">
    <property type="entry name" value="Aminomethyltransferase beta-barrel domains"/>
    <property type="match status" value="1"/>
</dbReference>
<reference evidence="11 12" key="1">
    <citation type="submission" date="2020-08" db="EMBL/GenBank/DDBJ databases">
        <title>Sequencing the genomes of 1000 actinobacteria strains.</title>
        <authorList>
            <person name="Klenk H.-P."/>
        </authorList>
    </citation>
    <scope>NUCLEOTIDE SEQUENCE [LARGE SCALE GENOMIC DNA]</scope>
    <source>
        <strain evidence="11 12">DSM 23040</strain>
    </source>
</reference>
<keyword evidence="3 7" id="KW-0032">Aminotransferase</keyword>
<comment type="subunit">
    <text evidence="7">The glycine cleavage system is composed of four proteins: P, T, L and H.</text>
</comment>
<dbReference type="GO" id="GO:0004047">
    <property type="term" value="F:aminomethyltransferase activity"/>
    <property type="evidence" value="ECO:0007669"/>
    <property type="project" value="UniProtKB-UniRule"/>
</dbReference>
<dbReference type="FunFam" id="4.10.1250.10:FF:000001">
    <property type="entry name" value="Aminomethyltransferase"/>
    <property type="match status" value="1"/>
</dbReference>
<dbReference type="GO" id="GO:0008168">
    <property type="term" value="F:methyltransferase activity"/>
    <property type="evidence" value="ECO:0007669"/>
    <property type="project" value="UniProtKB-KW"/>
</dbReference>
<dbReference type="HAMAP" id="MF_00259">
    <property type="entry name" value="GcvT"/>
    <property type="match status" value="1"/>
</dbReference>
<dbReference type="InterPro" id="IPR006222">
    <property type="entry name" value="GCVT_N"/>
</dbReference>
<dbReference type="GO" id="GO:0032259">
    <property type="term" value="P:methylation"/>
    <property type="evidence" value="ECO:0007669"/>
    <property type="project" value="UniProtKB-KW"/>
</dbReference>
<dbReference type="Pfam" id="PF01571">
    <property type="entry name" value="GCV_T"/>
    <property type="match status" value="1"/>
</dbReference>
<dbReference type="Pfam" id="PF08669">
    <property type="entry name" value="GCV_T_C"/>
    <property type="match status" value="1"/>
</dbReference>
<organism evidence="11 12">
    <name type="scientific">Helcobacillus massiliensis</name>
    <dbReference type="NCBI Taxonomy" id="521392"/>
    <lineage>
        <taxon>Bacteria</taxon>
        <taxon>Bacillati</taxon>
        <taxon>Actinomycetota</taxon>
        <taxon>Actinomycetes</taxon>
        <taxon>Micrococcales</taxon>
        <taxon>Dermabacteraceae</taxon>
        <taxon>Helcobacillus</taxon>
    </lineage>
</organism>
<feature type="domain" description="Aminomethyltransferase C-terminal" evidence="10">
    <location>
        <begin position="295"/>
        <end position="371"/>
    </location>
</feature>
<dbReference type="PIRSF" id="PIRSF006487">
    <property type="entry name" value="GcvT"/>
    <property type="match status" value="1"/>
</dbReference>
<evidence type="ECO:0000256" key="7">
    <source>
        <dbReference type="HAMAP-Rule" id="MF_00259"/>
    </source>
</evidence>
<proteinExistence type="inferred from homology"/>
<dbReference type="GO" id="GO:0019464">
    <property type="term" value="P:glycine decarboxylation via glycine cleavage system"/>
    <property type="evidence" value="ECO:0007669"/>
    <property type="project" value="UniProtKB-UniRule"/>
</dbReference>
<evidence type="ECO:0000256" key="4">
    <source>
        <dbReference type="ARBA" id="ARBA00022679"/>
    </source>
</evidence>
<comment type="caution">
    <text evidence="11">The sequence shown here is derived from an EMBL/GenBank/DDBJ whole genome shotgun (WGS) entry which is preliminary data.</text>
</comment>
<dbReference type="InterPro" id="IPR013977">
    <property type="entry name" value="GcvT_C"/>
</dbReference>
<dbReference type="AlphaFoldDB" id="A0A839QSR7"/>
<dbReference type="Proteomes" id="UP000568050">
    <property type="component" value="Unassembled WGS sequence"/>
</dbReference>
<sequence>MSADELLRTPLQEVHQELGASFTDFAGWNMPVRYTSDKAEHAAVRDSAGQFDLSHMGEVFFTGPQAGEALDYALAGKLSSMQIGRAKYTLLLNDQGGIIDDLIVYRLSEDEFMTVPNAGNRLVDAEQLVKRAEGFDVKVEDQSEQTALVAVQGPKSADIVEEFAKSDEVEVDLDELAELKYYRILEGTYQGKRLLIARTGYTGEDGFELYVPNESAVDLWKAMETIGGEGILPCGLACRDSLRLEAGMPLYGNELSEDLFPAQAGLGRVVAFKSKDDFVGREALEGKDFSDMPVLVGMTAEGRRAARAGYSIKDESGTEIGHVSSGALSPTLGYPIALGYVDPKFAEPGTKLEIDVRGKTLPATVVNLPFYSREK</sequence>
<comment type="similarity">
    <text evidence="1 7">Belongs to the GcvT family.</text>
</comment>
<dbReference type="Gene3D" id="3.30.1360.120">
    <property type="entry name" value="Probable tRNA modification gtpase trme, domain 1"/>
    <property type="match status" value="1"/>
</dbReference>
<protein>
    <recommendedName>
        <fullName evidence="2 7">Aminomethyltransferase</fullName>
        <ecNumber evidence="2 7">2.1.2.10</ecNumber>
    </recommendedName>
    <alternativeName>
        <fullName evidence="5 7">Glycine cleavage system T protein</fullName>
    </alternativeName>
</protein>
<dbReference type="Gene3D" id="4.10.1250.10">
    <property type="entry name" value="Aminomethyltransferase fragment"/>
    <property type="match status" value="1"/>
</dbReference>
<evidence type="ECO:0000259" key="9">
    <source>
        <dbReference type="Pfam" id="PF01571"/>
    </source>
</evidence>
<dbReference type="FunFam" id="2.40.30.110:FF:000003">
    <property type="entry name" value="Aminomethyltransferase"/>
    <property type="match status" value="1"/>
</dbReference>
<dbReference type="RefSeq" id="WP_183374948.1">
    <property type="nucleotide sequence ID" value="NZ_CBCSFZ010000004.1"/>
</dbReference>
<evidence type="ECO:0000256" key="5">
    <source>
        <dbReference type="ARBA" id="ARBA00031395"/>
    </source>
</evidence>
<keyword evidence="11" id="KW-0489">Methyltransferase</keyword>
<name>A0A839QSR7_9MICO</name>
<evidence type="ECO:0000256" key="6">
    <source>
        <dbReference type="ARBA" id="ARBA00047665"/>
    </source>
</evidence>
<dbReference type="InterPro" id="IPR027266">
    <property type="entry name" value="TrmE/GcvT-like"/>
</dbReference>
<dbReference type="InterPro" id="IPR029043">
    <property type="entry name" value="GcvT/YgfZ_C"/>
</dbReference>
<dbReference type="InterPro" id="IPR028896">
    <property type="entry name" value="GcvT/YgfZ/DmdA"/>
</dbReference>
<evidence type="ECO:0000256" key="1">
    <source>
        <dbReference type="ARBA" id="ARBA00008609"/>
    </source>
</evidence>
<dbReference type="SUPFAM" id="SSF103025">
    <property type="entry name" value="Folate-binding domain"/>
    <property type="match status" value="1"/>
</dbReference>
<dbReference type="InterPro" id="IPR022903">
    <property type="entry name" value="GcvT_bac"/>
</dbReference>
<dbReference type="EC" id="2.1.2.10" evidence="2 7"/>
<dbReference type="NCBIfam" id="TIGR00528">
    <property type="entry name" value="gcvT"/>
    <property type="match status" value="1"/>
</dbReference>
<dbReference type="InterPro" id="IPR006223">
    <property type="entry name" value="GcvT"/>
</dbReference>
<dbReference type="SUPFAM" id="SSF101790">
    <property type="entry name" value="Aminomethyltransferase beta-barrel domain"/>
    <property type="match status" value="1"/>
</dbReference>
<comment type="catalytic activity">
    <reaction evidence="6 7">
        <text>N(6)-[(R)-S(8)-aminomethyldihydrolipoyl]-L-lysyl-[protein] + (6S)-5,6,7,8-tetrahydrofolate = N(6)-[(R)-dihydrolipoyl]-L-lysyl-[protein] + (6R)-5,10-methylene-5,6,7,8-tetrahydrofolate + NH4(+)</text>
        <dbReference type="Rhea" id="RHEA:16945"/>
        <dbReference type="Rhea" id="RHEA-COMP:10475"/>
        <dbReference type="Rhea" id="RHEA-COMP:10492"/>
        <dbReference type="ChEBI" id="CHEBI:15636"/>
        <dbReference type="ChEBI" id="CHEBI:28938"/>
        <dbReference type="ChEBI" id="CHEBI:57453"/>
        <dbReference type="ChEBI" id="CHEBI:83100"/>
        <dbReference type="ChEBI" id="CHEBI:83143"/>
        <dbReference type="EC" id="2.1.2.10"/>
    </reaction>
</comment>
<evidence type="ECO:0000313" key="12">
    <source>
        <dbReference type="Proteomes" id="UP000568050"/>
    </source>
</evidence>
<evidence type="ECO:0000256" key="3">
    <source>
        <dbReference type="ARBA" id="ARBA00022576"/>
    </source>
</evidence>
<evidence type="ECO:0000259" key="10">
    <source>
        <dbReference type="Pfam" id="PF08669"/>
    </source>
</evidence>
<dbReference type="NCBIfam" id="NF001567">
    <property type="entry name" value="PRK00389.1"/>
    <property type="match status" value="1"/>
</dbReference>
<evidence type="ECO:0000313" key="11">
    <source>
        <dbReference type="EMBL" id="MBB3022698.1"/>
    </source>
</evidence>
<feature type="domain" description="GCVT N-terminal" evidence="9">
    <location>
        <begin position="12"/>
        <end position="273"/>
    </location>
</feature>
<evidence type="ECO:0000256" key="8">
    <source>
        <dbReference type="PIRSR" id="PIRSR006487-1"/>
    </source>
</evidence>
<keyword evidence="4 7" id="KW-0808">Transferase</keyword>
<dbReference type="GO" id="GO:0005960">
    <property type="term" value="C:glycine cleavage complex"/>
    <property type="evidence" value="ECO:0007669"/>
    <property type="project" value="InterPro"/>
</dbReference>
<keyword evidence="12" id="KW-1185">Reference proteome</keyword>
<dbReference type="GO" id="GO:0005829">
    <property type="term" value="C:cytosol"/>
    <property type="evidence" value="ECO:0007669"/>
    <property type="project" value="TreeGrafter"/>
</dbReference>
<gene>
    <name evidence="7" type="primary">gcvT</name>
    <name evidence="11" type="ORF">FHX50_000946</name>
</gene>